<dbReference type="NCBIfam" id="TIGR01730">
    <property type="entry name" value="RND_mfp"/>
    <property type="match status" value="1"/>
</dbReference>
<evidence type="ECO:0000259" key="7">
    <source>
        <dbReference type="Pfam" id="PF25967"/>
    </source>
</evidence>
<evidence type="ECO:0000259" key="6">
    <source>
        <dbReference type="Pfam" id="PF25954"/>
    </source>
</evidence>
<dbReference type="Gene3D" id="2.40.420.20">
    <property type="match status" value="1"/>
</dbReference>
<feature type="domain" description="Multidrug resistance protein MdtA-like barrel-sandwich hybrid" evidence="5">
    <location>
        <begin position="66"/>
        <end position="195"/>
    </location>
</feature>
<feature type="signal peptide" evidence="4">
    <location>
        <begin position="1"/>
        <end position="21"/>
    </location>
</feature>
<gene>
    <name evidence="8" type="ORF">EZ313_04580</name>
</gene>
<dbReference type="InterPro" id="IPR058627">
    <property type="entry name" value="MdtA-like_C"/>
</dbReference>
<comment type="subcellular location">
    <subcellularLocation>
        <location evidence="1">Cell envelope</location>
    </subcellularLocation>
</comment>
<evidence type="ECO:0000313" key="8">
    <source>
        <dbReference type="EMBL" id="TFZ05933.1"/>
    </source>
</evidence>
<dbReference type="Pfam" id="PF25917">
    <property type="entry name" value="BSH_RND"/>
    <property type="match status" value="1"/>
</dbReference>
<comment type="similarity">
    <text evidence="2">Belongs to the membrane fusion protein (MFP) (TC 8.A.1) family.</text>
</comment>
<dbReference type="InterPro" id="IPR058792">
    <property type="entry name" value="Beta-barrel_RND_2"/>
</dbReference>
<dbReference type="EMBL" id="SMLM01000001">
    <property type="protein sequence ID" value="TFZ05933.1"/>
    <property type="molecule type" value="Genomic_DNA"/>
</dbReference>
<dbReference type="InterPro" id="IPR006143">
    <property type="entry name" value="RND_pump_MFP"/>
</dbReference>
<dbReference type="Pfam" id="PF25954">
    <property type="entry name" value="Beta-barrel_RND_2"/>
    <property type="match status" value="1"/>
</dbReference>
<dbReference type="PANTHER" id="PTHR30469">
    <property type="entry name" value="MULTIDRUG RESISTANCE PROTEIN MDTA"/>
    <property type="match status" value="1"/>
</dbReference>
<dbReference type="GO" id="GO:0015562">
    <property type="term" value="F:efflux transmembrane transporter activity"/>
    <property type="evidence" value="ECO:0007669"/>
    <property type="project" value="TreeGrafter"/>
</dbReference>
<dbReference type="AlphaFoldDB" id="A0A4Z0C332"/>
<name>A0A4Z0C332_9BURK</name>
<evidence type="ECO:0000256" key="4">
    <source>
        <dbReference type="SAM" id="SignalP"/>
    </source>
</evidence>
<feature type="chain" id="PRO_5021241425" evidence="4">
    <location>
        <begin position="22"/>
        <end position="365"/>
    </location>
</feature>
<evidence type="ECO:0000259" key="5">
    <source>
        <dbReference type="Pfam" id="PF25917"/>
    </source>
</evidence>
<dbReference type="RefSeq" id="WP_135262018.1">
    <property type="nucleotide sequence ID" value="NZ_SMLM01000001.1"/>
</dbReference>
<evidence type="ECO:0000313" key="9">
    <source>
        <dbReference type="Proteomes" id="UP000298180"/>
    </source>
</evidence>
<keyword evidence="4" id="KW-0732">Signal</keyword>
<dbReference type="PANTHER" id="PTHR30469:SF15">
    <property type="entry name" value="HLYD FAMILY OF SECRETION PROTEINS"/>
    <property type="match status" value="1"/>
</dbReference>
<dbReference type="InterPro" id="IPR058625">
    <property type="entry name" value="MdtA-like_BSH"/>
</dbReference>
<dbReference type="SUPFAM" id="SSF111369">
    <property type="entry name" value="HlyD-like secretion proteins"/>
    <property type="match status" value="1"/>
</dbReference>
<comment type="caution">
    <text evidence="8">The sequence shown here is derived from an EMBL/GenBank/DDBJ whole genome shotgun (WGS) entry which is preliminary data.</text>
</comment>
<dbReference type="GO" id="GO:1990281">
    <property type="term" value="C:efflux pump complex"/>
    <property type="evidence" value="ECO:0007669"/>
    <property type="project" value="TreeGrafter"/>
</dbReference>
<feature type="domain" description="CusB-like beta-barrel" evidence="6">
    <location>
        <begin position="207"/>
        <end position="274"/>
    </location>
</feature>
<dbReference type="OrthoDB" id="9806939at2"/>
<sequence>MKTIPATALLGITLLIAGCGADQPPPVEEVRPVRTSVAGTADGSVGATYSGSIHARYESRLGFEASGRIAARLVEVGAHVRRGQPLMRLDPAQETLHMASAMAEVESARSRVAQDQIDLQRTEQLLARSFASQAELDQQKLKLAESQARLKSATAQHQIKANQRAYTELRADRDGVVSAISAEAGQVVSAGQQVVTIAGDGEREVLVSIPESRVEELRSSKSLQVNLWALPGKQYTGRVRELSPDADSVTRTYSARIRIEKPDPSLLLGMTASVVNPDVGGASAIRLPLSAIYDRDGTPRVWLVDPKTSTVSLREVKLGRAQDDSVLINSGLAGGETIVTAGAHLLHAGQKVRPLSAPAVAQRQP</sequence>
<proteinExistence type="inferred from homology"/>
<dbReference type="Gene3D" id="2.40.50.100">
    <property type="match status" value="1"/>
</dbReference>
<evidence type="ECO:0000256" key="1">
    <source>
        <dbReference type="ARBA" id="ARBA00004196"/>
    </source>
</evidence>
<accession>A0A4Z0C332</accession>
<reference evidence="8 9" key="1">
    <citation type="submission" date="2019-03" db="EMBL/GenBank/DDBJ databases">
        <title>Ramlibacter henchirensis DSM 14656, whole genome shotgun sequence.</title>
        <authorList>
            <person name="Zhang X."/>
            <person name="Feng G."/>
            <person name="Zhu H."/>
        </authorList>
    </citation>
    <scope>NUCLEOTIDE SEQUENCE [LARGE SCALE GENOMIC DNA]</scope>
    <source>
        <strain evidence="8 9">DSM 14656</strain>
    </source>
</reference>
<feature type="domain" description="Multidrug resistance protein MdtA-like C-terminal permuted SH3" evidence="7">
    <location>
        <begin position="284"/>
        <end position="343"/>
    </location>
</feature>
<dbReference type="Proteomes" id="UP000298180">
    <property type="component" value="Unassembled WGS sequence"/>
</dbReference>
<dbReference type="Gene3D" id="1.10.287.470">
    <property type="entry name" value="Helix hairpin bin"/>
    <property type="match status" value="1"/>
</dbReference>
<organism evidence="8 9">
    <name type="scientific">Ramlibacter henchirensis</name>
    <dbReference type="NCBI Taxonomy" id="204072"/>
    <lineage>
        <taxon>Bacteria</taxon>
        <taxon>Pseudomonadati</taxon>
        <taxon>Pseudomonadota</taxon>
        <taxon>Betaproteobacteria</taxon>
        <taxon>Burkholderiales</taxon>
        <taxon>Comamonadaceae</taxon>
        <taxon>Ramlibacter</taxon>
    </lineage>
</organism>
<protein>
    <submittedName>
        <fullName evidence="8">Efflux RND transporter periplasmic adaptor subunit</fullName>
    </submittedName>
</protein>
<dbReference type="Pfam" id="PF25967">
    <property type="entry name" value="RND-MFP_C"/>
    <property type="match status" value="1"/>
</dbReference>
<keyword evidence="9" id="KW-1185">Reference proteome</keyword>
<dbReference type="Gene3D" id="2.40.30.170">
    <property type="match status" value="1"/>
</dbReference>
<dbReference type="PROSITE" id="PS51257">
    <property type="entry name" value="PROKAR_LIPOPROTEIN"/>
    <property type="match status" value="1"/>
</dbReference>
<evidence type="ECO:0000256" key="3">
    <source>
        <dbReference type="ARBA" id="ARBA00022448"/>
    </source>
</evidence>
<keyword evidence="3" id="KW-0813">Transport</keyword>
<evidence type="ECO:0000256" key="2">
    <source>
        <dbReference type="ARBA" id="ARBA00009477"/>
    </source>
</evidence>